<evidence type="ECO:0000313" key="2">
    <source>
        <dbReference type="EMBL" id="KAB1141747.1"/>
    </source>
</evidence>
<comment type="caution">
    <text evidence="2">The sequence shown here is derived from an EMBL/GenBank/DDBJ whole genome shotgun (WGS) entry which is preliminary data.</text>
</comment>
<dbReference type="AlphaFoldDB" id="A0A6H9UT65"/>
<sequence length="221" mass="22905">MTLSRTRGTRDTTAVATAMLALVLAVGGCGSGSGGGQRAAPTPSAPAATGNGPYPTPSGPGEPPPLPTGSKGTPRGGTTRPGDVDQENADAVGRGALTVMWTFDTAIDSGPHDAGVRAADAGWLTPAYAKRLRTHRPRSVPGAQWREWAGHHASTIVTLEKAEDAAIPPDTGTEAWRQWAVNASPHGRDRWTGESTTVVAYVQLTRAAADQAWRVADVTVR</sequence>
<dbReference type="EMBL" id="VZRB01000029">
    <property type="protein sequence ID" value="KAB1141747.1"/>
    <property type="molecule type" value="Genomic_DNA"/>
</dbReference>
<name>A0A6H9UT65_9ACTN</name>
<reference evidence="2 3" key="1">
    <citation type="submission" date="2019-09" db="EMBL/GenBank/DDBJ databases">
        <title>Screening of Novel Bioactive Compounds from Soil-Associated.</title>
        <authorList>
            <person name="Zhao S."/>
        </authorList>
    </citation>
    <scope>NUCLEOTIDE SEQUENCE [LARGE SCALE GENOMIC DNA]</scope>
    <source>
        <strain evidence="2 3">HIT-DPA4</strain>
    </source>
</reference>
<evidence type="ECO:0000313" key="3">
    <source>
        <dbReference type="Proteomes" id="UP000442707"/>
    </source>
</evidence>
<evidence type="ECO:0000256" key="1">
    <source>
        <dbReference type="SAM" id="MobiDB-lite"/>
    </source>
</evidence>
<feature type="compositionally biased region" description="Pro residues" evidence="1">
    <location>
        <begin position="54"/>
        <end position="67"/>
    </location>
</feature>
<feature type="region of interest" description="Disordered" evidence="1">
    <location>
        <begin position="31"/>
        <end position="89"/>
    </location>
</feature>
<gene>
    <name evidence="2" type="ORF">F7R91_31565</name>
</gene>
<feature type="compositionally biased region" description="Low complexity" evidence="1">
    <location>
        <begin position="68"/>
        <end position="81"/>
    </location>
</feature>
<dbReference type="Proteomes" id="UP000442707">
    <property type="component" value="Unassembled WGS sequence"/>
</dbReference>
<organism evidence="2 3">
    <name type="scientific">Streptomyces luteolifulvus</name>
    <dbReference type="NCBI Taxonomy" id="2615112"/>
    <lineage>
        <taxon>Bacteria</taxon>
        <taxon>Bacillati</taxon>
        <taxon>Actinomycetota</taxon>
        <taxon>Actinomycetes</taxon>
        <taxon>Kitasatosporales</taxon>
        <taxon>Streptomycetaceae</taxon>
        <taxon>Streptomyces</taxon>
    </lineage>
</organism>
<dbReference type="RefSeq" id="WP_150954682.1">
    <property type="nucleotide sequence ID" value="NZ_VZRB01000029.1"/>
</dbReference>
<proteinExistence type="predicted"/>
<protein>
    <recommendedName>
        <fullName evidence="4">Lipoprotein</fullName>
    </recommendedName>
</protein>
<feature type="compositionally biased region" description="Low complexity" evidence="1">
    <location>
        <begin position="38"/>
        <end position="53"/>
    </location>
</feature>
<keyword evidence="3" id="KW-1185">Reference proteome</keyword>
<accession>A0A6H9UT65</accession>
<dbReference type="PROSITE" id="PS51257">
    <property type="entry name" value="PROKAR_LIPOPROTEIN"/>
    <property type="match status" value="1"/>
</dbReference>
<evidence type="ECO:0008006" key="4">
    <source>
        <dbReference type="Google" id="ProtNLM"/>
    </source>
</evidence>